<feature type="region of interest" description="Disordered" evidence="2">
    <location>
        <begin position="331"/>
        <end position="350"/>
    </location>
</feature>
<keyword evidence="4" id="KW-1185">Reference proteome</keyword>
<dbReference type="PANTHER" id="PTHR23356">
    <property type="entry name" value="DPY30-RELATED"/>
    <property type="match status" value="1"/>
</dbReference>
<dbReference type="EMBL" id="CAKOFQ010007956">
    <property type="protein sequence ID" value="CAH2010257.1"/>
    <property type="molecule type" value="Genomic_DNA"/>
</dbReference>
<evidence type="ECO:0000313" key="3">
    <source>
        <dbReference type="EMBL" id="CAH2010257.1"/>
    </source>
</evidence>
<gene>
    <name evidence="3" type="ORF">ACAOBT_LOCUS31405</name>
</gene>
<dbReference type="AlphaFoldDB" id="A0A9P0M6U5"/>
<comment type="caution">
    <text evidence="3">The sequence shown here is derived from an EMBL/GenBank/DDBJ whole genome shotgun (WGS) entry which is preliminary data.</text>
</comment>
<dbReference type="Gene3D" id="1.20.890.10">
    <property type="entry name" value="cAMP-dependent protein kinase regulatory subunit, dimerization-anchoring domain"/>
    <property type="match status" value="1"/>
</dbReference>
<accession>A0A9P0M6U5</accession>
<dbReference type="GO" id="GO:0048188">
    <property type="term" value="C:Set1C/COMPASS complex"/>
    <property type="evidence" value="ECO:0007669"/>
    <property type="project" value="InterPro"/>
</dbReference>
<name>A0A9P0M6U5_ACAOB</name>
<comment type="similarity">
    <text evidence="1">Belongs to the dpy-30 family.</text>
</comment>
<protein>
    <submittedName>
        <fullName evidence="3">Uncharacterized protein</fullName>
    </submittedName>
</protein>
<dbReference type="InterPro" id="IPR049630">
    <property type="entry name" value="DYDC-like_DD"/>
</dbReference>
<dbReference type="OrthoDB" id="432281at2759"/>
<proteinExistence type="inferred from homology"/>
<evidence type="ECO:0000313" key="4">
    <source>
        <dbReference type="Proteomes" id="UP001152888"/>
    </source>
</evidence>
<sequence>MFEIQWPYVTKLKSVVYSLKKEVQQTEKYATLLDKLKDHAIVTLENKKLNFRKNITIPKIFYGAQYEDKRYIPVTIIDKIIYIIDKDISSIQNKYDLIISDLREMKENIQERIRIVEKTELIMNLLQYRMYEIRYDFTMKFNQLTQQRNELKTGMMLKETESQAAFKIIETEKEIAECQNTYDAQHRCVKEQMLEAQARYEKSVNILDNGLEVMKKNFSNLLLLLEAEKAIMEEKQFSLEDVKNFIAMENVEAVMERFTEMQTEGWKTRAVDNVSDLPATKGLKITSTGLLVTESGRQVTYQEAREQKLLDNIKIFDFVYEQDKKSSNDLMSVKSADESKSSGDSSRMTSEDVNYLKENLGIPLTLALAEITTVQPKDPIHYLGHWLFKYRYNQEMSDIQTIEINQLCEERDRIARERWHKFIEEEARTAVIDMILRAEEQATRNEWIRIQRELEEEEEHEERLADGATDVFV</sequence>
<dbReference type="PANTHER" id="PTHR23356:SF16">
    <property type="entry name" value="DPY30 DOMAIN CONTAINING 2"/>
    <property type="match status" value="1"/>
</dbReference>
<dbReference type="InterPro" id="IPR037856">
    <property type="entry name" value="Sdc1/DPY30"/>
</dbReference>
<dbReference type="CDD" id="cd22966">
    <property type="entry name" value="DD_DYDC-like"/>
    <property type="match status" value="1"/>
</dbReference>
<evidence type="ECO:0000256" key="2">
    <source>
        <dbReference type="SAM" id="MobiDB-lite"/>
    </source>
</evidence>
<organism evidence="3 4">
    <name type="scientific">Acanthoscelides obtectus</name>
    <name type="common">Bean weevil</name>
    <name type="synonym">Bruchus obtectus</name>
    <dbReference type="NCBI Taxonomy" id="200917"/>
    <lineage>
        <taxon>Eukaryota</taxon>
        <taxon>Metazoa</taxon>
        <taxon>Ecdysozoa</taxon>
        <taxon>Arthropoda</taxon>
        <taxon>Hexapoda</taxon>
        <taxon>Insecta</taxon>
        <taxon>Pterygota</taxon>
        <taxon>Neoptera</taxon>
        <taxon>Endopterygota</taxon>
        <taxon>Coleoptera</taxon>
        <taxon>Polyphaga</taxon>
        <taxon>Cucujiformia</taxon>
        <taxon>Chrysomeloidea</taxon>
        <taxon>Chrysomelidae</taxon>
        <taxon>Bruchinae</taxon>
        <taxon>Bruchini</taxon>
        <taxon>Acanthoscelides</taxon>
    </lineage>
</organism>
<dbReference type="InterPro" id="IPR007858">
    <property type="entry name" value="Dpy-30_motif"/>
</dbReference>
<dbReference type="Proteomes" id="UP001152888">
    <property type="component" value="Unassembled WGS sequence"/>
</dbReference>
<reference evidence="3" key="1">
    <citation type="submission" date="2022-03" db="EMBL/GenBank/DDBJ databases">
        <authorList>
            <person name="Sayadi A."/>
        </authorList>
    </citation>
    <scope>NUCLEOTIDE SEQUENCE</scope>
</reference>
<evidence type="ECO:0000256" key="1">
    <source>
        <dbReference type="ARBA" id="ARBA00010849"/>
    </source>
</evidence>
<dbReference type="Pfam" id="PF05186">
    <property type="entry name" value="Dpy-30"/>
    <property type="match status" value="1"/>
</dbReference>